<keyword evidence="4" id="KW-1185">Reference proteome</keyword>
<name>A0ABV1YR19_9HYPH</name>
<accession>A0ABV1YR19</accession>
<dbReference type="Pfam" id="PF12973">
    <property type="entry name" value="Cupin_7"/>
    <property type="match status" value="1"/>
</dbReference>
<dbReference type="Gene3D" id="2.60.120.10">
    <property type="entry name" value="Jelly Rolls"/>
    <property type="match status" value="1"/>
</dbReference>
<dbReference type="InterPro" id="IPR011051">
    <property type="entry name" value="RmlC_Cupin_sf"/>
</dbReference>
<evidence type="ECO:0000256" key="1">
    <source>
        <dbReference type="SAM" id="SignalP"/>
    </source>
</evidence>
<reference evidence="3 4" key="1">
    <citation type="journal article" date="2024" name="Proc. Natl. Acad. Sci. U.S.A.">
        <title>The evolutionary genomics of adaptation to stress in wild rhizobium bacteria.</title>
        <authorList>
            <person name="Kehlet-Delgado H."/>
            <person name="Montoya A.P."/>
            <person name="Jensen K.T."/>
            <person name="Wendlandt C.E."/>
            <person name="Dexheimer C."/>
            <person name="Roberts M."/>
            <person name="Torres Martinez L."/>
            <person name="Friesen M.L."/>
            <person name="Griffitts J.S."/>
            <person name="Porter S.S."/>
        </authorList>
    </citation>
    <scope>NUCLEOTIDE SEQUENCE [LARGE SCALE GENOMIC DNA]</scope>
    <source>
        <strain evidence="3 4">M0729</strain>
    </source>
</reference>
<evidence type="ECO:0000313" key="4">
    <source>
        <dbReference type="Proteomes" id="UP001464387"/>
    </source>
</evidence>
<dbReference type="InterPro" id="IPR025979">
    <property type="entry name" value="ChrR-like_cupin_dom"/>
</dbReference>
<dbReference type="Proteomes" id="UP001464387">
    <property type="component" value="Unassembled WGS sequence"/>
</dbReference>
<dbReference type="RefSeq" id="WP_287274498.1">
    <property type="nucleotide sequence ID" value="NZ_JAMYMY010000084.1"/>
</dbReference>
<keyword evidence="1" id="KW-0732">Signal</keyword>
<evidence type="ECO:0000259" key="2">
    <source>
        <dbReference type="Pfam" id="PF12973"/>
    </source>
</evidence>
<dbReference type="EMBL" id="JAMYPJ010000088">
    <property type="protein sequence ID" value="MER8937646.1"/>
    <property type="molecule type" value="Genomic_DNA"/>
</dbReference>
<organism evidence="3 4">
    <name type="scientific">Mesorhizobium opportunistum</name>
    <dbReference type="NCBI Taxonomy" id="593909"/>
    <lineage>
        <taxon>Bacteria</taxon>
        <taxon>Pseudomonadati</taxon>
        <taxon>Pseudomonadota</taxon>
        <taxon>Alphaproteobacteria</taxon>
        <taxon>Hyphomicrobiales</taxon>
        <taxon>Phyllobacteriaceae</taxon>
        <taxon>Mesorhizobium</taxon>
    </lineage>
</organism>
<evidence type="ECO:0000313" key="3">
    <source>
        <dbReference type="EMBL" id="MER8937646.1"/>
    </source>
</evidence>
<proteinExistence type="predicted"/>
<dbReference type="InterPro" id="IPR014710">
    <property type="entry name" value="RmlC-like_jellyroll"/>
</dbReference>
<gene>
    <name evidence="3" type="ORF">NKI33_32455</name>
</gene>
<comment type="caution">
    <text evidence="3">The sequence shown here is derived from an EMBL/GenBank/DDBJ whole genome shotgun (WGS) entry which is preliminary data.</text>
</comment>
<dbReference type="SUPFAM" id="SSF51182">
    <property type="entry name" value="RmlC-like cupins"/>
    <property type="match status" value="1"/>
</dbReference>
<dbReference type="CDD" id="cd06989">
    <property type="entry name" value="cupin_DRT102"/>
    <property type="match status" value="1"/>
</dbReference>
<feature type="domain" description="ChrR-like cupin" evidence="2">
    <location>
        <begin position="26"/>
        <end position="136"/>
    </location>
</feature>
<feature type="signal peptide" evidence="1">
    <location>
        <begin position="1"/>
        <end position="20"/>
    </location>
</feature>
<protein>
    <submittedName>
        <fullName evidence="3">Cupin domain-containing protein</fullName>
    </submittedName>
</protein>
<feature type="chain" id="PRO_5047418537" evidence="1">
    <location>
        <begin position="21"/>
        <end position="151"/>
    </location>
</feature>
<sequence>MLKLACTLALLLAGAAPLLADDMPMNADGIKWGPAPAVLPAGAQFAVVAGDPSKDGIYVLRLKMPAGYKIPAHNHPTSEYVTVISGNFHIGMGDNLDEAKGIELTAGGFGVAPAGMNHFAWTTSDTIVQVHGEGPFTITYVNPAEDPSKSE</sequence>